<gene>
    <name evidence="6" type="ORF">UCDDA912_g02740</name>
</gene>
<evidence type="ECO:0000256" key="2">
    <source>
        <dbReference type="ARBA" id="ARBA00022980"/>
    </source>
</evidence>
<dbReference type="STRING" id="1214573.A0A0G2FSY3"/>
<proteinExistence type="inferred from homology"/>
<evidence type="ECO:0000256" key="3">
    <source>
        <dbReference type="ARBA" id="ARBA00023274"/>
    </source>
</evidence>
<dbReference type="InterPro" id="IPR014722">
    <property type="entry name" value="Rib_uL2_dom2"/>
</dbReference>
<organism evidence="6 7">
    <name type="scientific">Diaporthe ampelina</name>
    <dbReference type="NCBI Taxonomy" id="1214573"/>
    <lineage>
        <taxon>Eukaryota</taxon>
        <taxon>Fungi</taxon>
        <taxon>Dikarya</taxon>
        <taxon>Ascomycota</taxon>
        <taxon>Pezizomycotina</taxon>
        <taxon>Sordariomycetes</taxon>
        <taxon>Sordariomycetidae</taxon>
        <taxon>Diaporthales</taxon>
        <taxon>Diaporthaceae</taxon>
        <taxon>Diaporthe</taxon>
    </lineage>
</organism>
<dbReference type="CDD" id="cd06089">
    <property type="entry name" value="KOW_RPL26"/>
    <property type="match status" value="1"/>
</dbReference>
<accession>A0A0G2FSY3</accession>
<dbReference type="InterPro" id="IPR041988">
    <property type="entry name" value="Ribosomal_uL24_KOW"/>
</dbReference>
<dbReference type="OrthoDB" id="1688503at2759"/>
<dbReference type="HAMAP" id="MF_01326_A">
    <property type="entry name" value="Ribosomal_uL24_A"/>
    <property type="match status" value="1"/>
</dbReference>
<dbReference type="InterPro" id="IPR005756">
    <property type="entry name" value="Ribosomal_uL24_euk/arc"/>
</dbReference>
<feature type="region of interest" description="Disordered" evidence="4">
    <location>
        <begin position="1"/>
        <end position="27"/>
    </location>
</feature>
<evidence type="ECO:0000259" key="5">
    <source>
        <dbReference type="SMART" id="SM00739"/>
    </source>
</evidence>
<dbReference type="GO" id="GO:0003723">
    <property type="term" value="F:RNA binding"/>
    <property type="evidence" value="ECO:0007669"/>
    <property type="project" value="InterPro"/>
</dbReference>
<dbReference type="GO" id="GO:0003735">
    <property type="term" value="F:structural constituent of ribosome"/>
    <property type="evidence" value="ECO:0007669"/>
    <property type="project" value="InterPro"/>
</dbReference>
<feature type="domain" description="KOW" evidence="5">
    <location>
        <begin position="49"/>
        <end position="76"/>
    </location>
</feature>
<dbReference type="InterPro" id="IPR005824">
    <property type="entry name" value="KOW"/>
</dbReference>
<comment type="caution">
    <text evidence="6">The sequence shown here is derived from an EMBL/GenBank/DDBJ whole genome shotgun (WGS) entry which is preliminary data.</text>
</comment>
<dbReference type="Pfam" id="PF16906">
    <property type="entry name" value="Ribosomal_L26"/>
    <property type="match status" value="1"/>
</dbReference>
<reference evidence="6 7" key="2">
    <citation type="submission" date="2015-05" db="EMBL/GenBank/DDBJ databases">
        <authorList>
            <person name="Morales-Cruz A."/>
            <person name="Amrine K.C."/>
            <person name="Cantu D."/>
        </authorList>
    </citation>
    <scope>NUCLEOTIDE SEQUENCE [LARGE SCALE GENOMIC DNA]</scope>
    <source>
        <strain evidence="6">DA912</strain>
    </source>
</reference>
<evidence type="ECO:0000313" key="7">
    <source>
        <dbReference type="Proteomes" id="UP000034680"/>
    </source>
</evidence>
<dbReference type="FunFam" id="2.30.30.30:FF:000009">
    <property type="entry name" value="60S ribosomal protein L26"/>
    <property type="match status" value="1"/>
</dbReference>
<reference evidence="6 7" key="1">
    <citation type="submission" date="2015-05" db="EMBL/GenBank/DDBJ databases">
        <title>Distinctive expansion of gene families associated with plant cell wall degradation and secondary metabolism in the genomes of grapevine trunk pathogens.</title>
        <authorList>
            <person name="Lawrence D.P."/>
            <person name="Travadon R."/>
            <person name="Rolshausen P.E."/>
            <person name="Baumgartner K."/>
        </authorList>
    </citation>
    <scope>NUCLEOTIDE SEQUENCE [LARGE SCALE GENOMIC DNA]</scope>
    <source>
        <strain evidence="6">DA912</strain>
    </source>
</reference>
<dbReference type="SUPFAM" id="SSF50104">
    <property type="entry name" value="Translation proteins SH3-like domain"/>
    <property type="match status" value="1"/>
</dbReference>
<dbReference type="Gene3D" id="2.30.30.30">
    <property type="match status" value="1"/>
</dbReference>
<keyword evidence="7" id="KW-1185">Reference proteome</keyword>
<dbReference type="PANTHER" id="PTHR11143">
    <property type="entry name" value="60S RIBOSOMAL PROTEIN L26 FAMILY MEMBER"/>
    <property type="match status" value="1"/>
</dbReference>
<dbReference type="SMART" id="SM00739">
    <property type="entry name" value="KOW"/>
    <property type="match status" value="1"/>
</dbReference>
<comment type="similarity">
    <text evidence="1">Belongs to the universal ribosomal protein uL24 family.</text>
</comment>
<keyword evidence="3" id="KW-0687">Ribonucleoprotein</keyword>
<evidence type="ECO:0000256" key="4">
    <source>
        <dbReference type="SAM" id="MobiDB-lite"/>
    </source>
</evidence>
<dbReference type="Proteomes" id="UP000034680">
    <property type="component" value="Unassembled WGS sequence"/>
</dbReference>
<keyword evidence="2 6" id="KW-0689">Ribosomal protein</keyword>
<dbReference type="InterPro" id="IPR008991">
    <property type="entry name" value="Translation_prot_SH3-like_sf"/>
</dbReference>
<dbReference type="GO" id="GO:0015934">
    <property type="term" value="C:large ribosomal subunit"/>
    <property type="evidence" value="ECO:0007669"/>
    <property type="project" value="InterPro"/>
</dbReference>
<sequence length="137" mass="15457">MAKVNSTLHSSRRKSRKAHFEAPSSVRRNIMSAPLSKELREKYNVRSIPIRKDDEVQIVRGSNKDKEGKVTSVYRLKYVIHIERVTREKVSGQSVPLGIHPSNVVITKLKLDKDRESILERIKAGREAGSKGKAAAK</sequence>
<dbReference type="AlphaFoldDB" id="A0A0G2FSY3"/>
<evidence type="ECO:0000313" key="6">
    <source>
        <dbReference type="EMBL" id="KKY37282.1"/>
    </source>
</evidence>
<protein>
    <submittedName>
        <fullName evidence="6">Putative 60s ribosomal protein l26</fullName>
    </submittedName>
</protein>
<dbReference type="Pfam" id="PF00467">
    <property type="entry name" value="KOW"/>
    <property type="match status" value="1"/>
</dbReference>
<dbReference type="GO" id="GO:0006412">
    <property type="term" value="P:translation"/>
    <property type="evidence" value="ECO:0007669"/>
    <property type="project" value="InterPro"/>
</dbReference>
<evidence type="ECO:0000256" key="1">
    <source>
        <dbReference type="ARBA" id="ARBA00010618"/>
    </source>
</evidence>
<dbReference type="NCBIfam" id="TIGR01080">
    <property type="entry name" value="rplX_A_E"/>
    <property type="match status" value="1"/>
</dbReference>
<name>A0A0G2FSY3_9PEZI</name>
<dbReference type="GO" id="GO:0030684">
    <property type="term" value="C:preribosome"/>
    <property type="evidence" value="ECO:0007669"/>
    <property type="project" value="EnsemblFungi"/>
</dbReference>
<dbReference type="EMBL" id="LCUC01000091">
    <property type="protein sequence ID" value="KKY37282.1"/>
    <property type="molecule type" value="Genomic_DNA"/>
</dbReference>